<protein>
    <submittedName>
        <fullName evidence="1">Uncharacterized protein</fullName>
    </submittedName>
</protein>
<keyword evidence="2" id="KW-1185">Reference proteome</keyword>
<dbReference type="OMA" id="NSYKHYL"/>
<accession>A0A5P1EQN9</accession>
<organism evidence="1 2">
    <name type="scientific">Asparagus officinalis</name>
    <name type="common">Garden asparagus</name>
    <dbReference type="NCBI Taxonomy" id="4686"/>
    <lineage>
        <taxon>Eukaryota</taxon>
        <taxon>Viridiplantae</taxon>
        <taxon>Streptophyta</taxon>
        <taxon>Embryophyta</taxon>
        <taxon>Tracheophyta</taxon>
        <taxon>Spermatophyta</taxon>
        <taxon>Magnoliopsida</taxon>
        <taxon>Liliopsida</taxon>
        <taxon>Asparagales</taxon>
        <taxon>Asparagaceae</taxon>
        <taxon>Asparagoideae</taxon>
        <taxon>Asparagus</taxon>
    </lineage>
</organism>
<proteinExistence type="predicted"/>
<sequence length="107" mass="12801">MDYDVGSYCKDDWNLAQKLILGGCDPLPRRRCLNRASRVYQKPLPINESLWQLPDDRNVWWNNYRCRNFKCLERKNPQKGFTKCSGCFEMLKEKVVIFEVFDLQSFI</sequence>
<evidence type="ECO:0000313" key="2">
    <source>
        <dbReference type="Proteomes" id="UP000243459"/>
    </source>
</evidence>
<dbReference type="PANTHER" id="PTHR44067:SF9">
    <property type="entry name" value="F22F7.17 PROTEIN"/>
    <property type="match status" value="1"/>
</dbReference>
<dbReference type="Proteomes" id="UP000243459">
    <property type="component" value="Chromosome 5"/>
</dbReference>
<dbReference type="InterPro" id="IPR053223">
    <property type="entry name" value="Prob_Methyltransferase"/>
</dbReference>
<reference evidence="2" key="1">
    <citation type="journal article" date="2017" name="Nat. Commun.">
        <title>The asparagus genome sheds light on the origin and evolution of a young Y chromosome.</title>
        <authorList>
            <person name="Harkess A."/>
            <person name="Zhou J."/>
            <person name="Xu C."/>
            <person name="Bowers J.E."/>
            <person name="Van der Hulst R."/>
            <person name="Ayyampalayam S."/>
            <person name="Mercati F."/>
            <person name="Riccardi P."/>
            <person name="McKain M.R."/>
            <person name="Kakrana A."/>
            <person name="Tang H."/>
            <person name="Ray J."/>
            <person name="Groenendijk J."/>
            <person name="Arikit S."/>
            <person name="Mathioni S.M."/>
            <person name="Nakano M."/>
            <person name="Shan H."/>
            <person name="Telgmann-Rauber A."/>
            <person name="Kanno A."/>
            <person name="Yue Z."/>
            <person name="Chen H."/>
            <person name="Li W."/>
            <person name="Chen Y."/>
            <person name="Xu X."/>
            <person name="Zhang Y."/>
            <person name="Luo S."/>
            <person name="Chen H."/>
            <person name="Gao J."/>
            <person name="Mao Z."/>
            <person name="Pires J.C."/>
            <person name="Luo M."/>
            <person name="Kudrna D."/>
            <person name="Wing R.A."/>
            <person name="Meyers B.C."/>
            <person name="Yi K."/>
            <person name="Kong H."/>
            <person name="Lavrijsen P."/>
            <person name="Sunseri F."/>
            <person name="Falavigna A."/>
            <person name="Ye Y."/>
            <person name="Leebens-Mack J.H."/>
            <person name="Chen G."/>
        </authorList>
    </citation>
    <scope>NUCLEOTIDE SEQUENCE [LARGE SCALE GENOMIC DNA]</scope>
    <source>
        <strain evidence="2">cv. DH0086</strain>
    </source>
</reference>
<dbReference type="EMBL" id="CM007385">
    <property type="protein sequence ID" value="ONK68332.1"/>
    <property type="molecule type" value="Genomic_DNA"/>
</dbReference>
<name>A0A5P1EQN9_ASPOF</name>
<dbReference type="AlphaFoldDB" id="A0A5P1EQN9"/>
<dbReference type="Gramene" id="ONK68332">
    <property type="protein sequence ID" value="ONK68332"/>
    <property type="gene ID" value="A4U43_C05F10320"/>
</dbReference>
<evidence type="ECO:0000313" key="1">
    <source>
        <dbReference type="EMBL" id="ONK68332.1"/>
    </source>
</evidence>
<dbReference type="PANTHER" id="PTHR44067">
    <property type="entry name" value="S-ADENOSYL-L-METHIONINE-DEPENDENT METHYLTRANSFERASE SUPERFAMILY PROTEIN-RELATED"/>
    <property type="match status" value="1"/>
</dbReference>
<gene>
    <name evidence="1" type="ORF">A4U43_C05F10320</name>
</gene>